<accession>A0ABQ5TT29</accession>
<dbReference type="Pfam" id="PF04324">
    <property type="entry name" value="Fer2_BFD"/>
    <property type="match status" value="1"/>
</dbReference>
<dbReference type="Gene3D" id="1.10.10.1100">
    <property type="entry name" value="BFD-like [2Fe-2S]-binding domain"/>
    <property type="match status" value="1"/>
</dbReference>
<dbReference type="InterPro" id="IPR041854">
    <property type="entry name" value="BFD-like_2Fe2S-bd_dom_sf"/>
</dbReference>
<evidence type="ECO:0000313" key="2">
    <source>
        <dbReference type="EMBL" id="GLP99317.1"/>
    </source>
</evidence>
<keyword evidence="3" id="KW-1185">Reference proteome</keyword>
<gene>
    <name evidence="2" type="ORF">GCM10007891_11710</name>
</gene>
<dbReference type="Proteomes" id="UP001161423">
    <property type="component" value="Unassembled WGS sequence"/>
</dbReference>
<evidence type="ECO:0000259" key="1">
    <source>
        <dbReference type="Pfam" id="PF04324"/>
    </source>
</evidence>
<reference evidence="2" key="1">
    <citation type="journal article" date="2014" name="Int. J. Syst. Evol. Microbiol.">
        <title>Complete genome of a new Firmicutes species belonging to the dominant human colonic microbiota ('Ruminococcus bicirculans') reveals two chromosomes and a selective capacity to utilize plant glucans.</title>
        <authorList>
            <consortium name="NISC Comparative Sequencing Program"/>
            <person name="Wegmann U."/>
            <person name="Louis P."/>
            <person name="Goesmann A."/>
            <person name="Henrissat B."/>
            <person name="Duncan S.H."/>
            <person name="Flint H.J."/>
        </authorList>
    </citation>
    <scope>NUCLEOTIDE SEQUENCE</scope>
    <source>
        <strain evidence="2">NBRC 102424</strain>
    </source>
</reference>
<dbReference type="EMBL" id="BSND01000004">
    <property type="protein sequence ID" value="GLP99317.1"/>
    <property type="molecule type" value="Genomic_DNA"/>
</dbReference>
<organism evidence="2 3">
    <name type="scientific">Methylophaga thalassica</name>
    <dbReference type="NCBI Taxonomy" id="40223"/>
    <lineage>
        <taxon>Bacteria</taxon>
        <taxon>Pseudomonadati</taxon>
        <taxon>Pseudomonadota</taxon>
        <taxon>Gammaproteobacteria</taxon>
        <taxon>Thiotrichales</taxon>
        <taxon>Piscirickettsiaceae</taxon>
        <taxon>Methylophaga</taxon>
    </lineage>
</organism>
<comment type="caution">
    <text evidence="2">The sequence shown here is derived from an EMBL/GenBank/DDBJ whole genome shotgun (WGS) entry which is preliminary data.</text>
</comment>
<feature type="domain" description="BFD-like [2Fe-2S]-binding" evidence="1">
    <location>
        <begin position="12"/>
        <end position="61"/>
    </location>
</feature>
<sequence length="67" mass="7321">MVDDSQTRPDDIICDCSGTTRAKIESLFEQGIIDIDTISRKTGAVSGCGSCEWDIEALLDELVQRLS</sequence>
<name>A0ABQ5TT29_9GAMM</name>
<dbReference type="InterPro" id="IPR007419">
    <property type="entry name" value="BFD-like_2Fe2S-bd_dom"/>
</dbReference>
<dbReference type="RefSeq" id="WP_284722742.1">
    <property type="nucleotide sequence ID" value="NZ_BSND01000004.1"/>
</dbReference>
<protein>
    <recommendedName>
        <fullName evidence="1">BFD-like [2Fe-2S]-binding domain-containing protein</fullName>
    </recommendedName>
</protein>
<reference evidence="2" key="2">
    <citation type="submission" date="2023-01" db="EMBL/GenBank/DDBJ databases">
        <title>Draft genome sequence of Methylophaga thalassica strain NBRC 102424.</title>
        <authorList>
            <person name="Sun Q."/>
            <person name="Mori K."/>
        </authorList>
    </citation>
    <scope>NUCLEOTIDE SEQUENCE</scope>
    <source>
        <strain evidence="2">NBRC 102424</strain>
    </source>
</reference>
<evidence type="ECO:0000313" key="3">
    <source>
        <dbReference type="Proteomes" id="UP001161423"/>
    </source>
</evidence>
<proteinExistence type="predicted"/>